<sequence>MNVLSKSRERNSILSVAEAIGLMISFGSLIATLIFGILNVTKNDKKK</sequence>
<evidence type="ECO:0000313" key="2">
    <source>
        <dbReference type="EMBL" id="NKC68504.1"/>
    </source>
</evidence>
<dbReference type="InterPro" id="IPR031616">
    <property type="entry name" value="BsrE-like"/>
</dbReference>
<name>A0A7X6D9X4_9ENTE</name>
<dbReference type="Pfam" id="PF16935">
    <property type="entry name" value="Hol_Tox"/>
    <property type="match status" value="1"/>
</dbReference>
<reference evidence="2 3" key="1">
    <citation type="submission" date="2020-03" db="EMBL/GenBank/DDBJ databases">
        <title>Bacterial samples isolated from urine from healthy bovine heifers (Gyr breed).</title>
        <authorList>
            <person name="Giannattasio-Ferraz S."/>
            <person name="Maskeri L."/>
            <person name="Penido A."/>
            <person name="Barbosa-Stancioli E.F."/>
            <person name="Putonti C."/>
        </authorList>
    </citation>
    <scope>NUCLEOTIDE SEQUENCE [LARGE SCALE GENOMIC DNA]</scope>
    <source>
        <strain evidence="2 3">UFMG-H7</strain>
    </source>
</reference>
<dbReference type="AlphaFoldDB" id="A0A7X6D9X4"/>
<evidence type="ECO:0000256" key="1">
    <source>
        <dbReference type="SAM" id="Phobius"/>
    </source>
</evidence>
<keyword evidence="1" id="KW-0812">Transmembrane</keyword>
<gene>
    <name evidence="2" type="ORF">HED35_10425</name>
</gene>
<feature type="transmembrane region" description="Helical" evidence="1">
    <location>
        <begin position="20"/>
        <end position="41"/>
    </location>
</feature>
<comment type="caution">
    <text evidence="2">The sequence shown here is derived from an EMBL/GenBank/DDBJ whole genome shotgun (WGS) entry which is preliminary data.</text>
</comment>
<dbReference type="RefSeq" id="WP_167807692.1">
    <property type="nucleotide sequence ID" value="NZ_JAAVMB010000012.1"/>
</dbReference>
<keyword evidence="1" id="KW-1133">Transmembrane helix</keyword>
<dbReference type="Proteomes" id="UP000521358">
    <property type="component" value="Unassembled WGS sequence"/>
</dbReference>
<protein>
    <submittedName>
        <fullName evidence="2">Putative holin-like toxin</fullName>
    </submittedName>
</protein>
<keyword evidence="1" id="KW-0472">Membrane</keyword>
<organism evidence="2 3">
    <name type="scientific">Vagococcus fluvialis</name>
    <dbReference type="NCBI Taxonomy" id="2738"/>
    <lineage>
        <taxon>Bacteria</taxon>
        <taxon>Bacillati</taxon>
        <taxon>Bacillota</taxon>
        <taxon>Bacilli</taxon>
        <taxon>Lactobacillales</taxon>
        <taxon>Enterococcaceae</taxon>
        <taxon>Vagococcus</taxon>
    </lineage>
</organism>
<evidence type="ECO:0000313" key="3">
    <source>
        <dbReference type="Proteomes" id="UP000521358"/>
    </source>
</evidence>
<accession>A0A7X6D9X4</accession>
<proteinExistence type="predicted"/>
<dbReference type="EMBL" id="JAAVMB010000012">
    <property type="protein sequence ID" value="NKC68504.1"/>
    <property type="molecule type" value="Genomic_DNA"/>
</dbReference>